<proteinExistence type="predicted"/>
<dbReference type="EMBL" id="JACHMO010000001">
    <property type="protein sequence ID" value="MBB5802047.1"/>
    <property type="molecule type" value="Genomic_DNA"/>
</dbReference>
<name>A0A7W9LZU9_9PSEU</name>
<keyword evidence="2" id="KW-1185">Reference proteome</keyword>
<dbReference type="AlphaFoldDB" id="A0A7W9LZU9"/>
<dbReference type="InterPro" id="IPR036388">
    <property type="entry name" value="WH-like_DNA-bd_sf"/>
</dbReference>
<evidence type="ECO:0000313" key="1">
    <source>
        <dbReference type="EMBL" id="MBB5802047.1"/>
    </source>
</evidence>
<dbReference type="CDD" id="cd00090">
    <property type="entry name" value="HTH_ARSR"/>
    <property type="match status" value="1"/>
</dbReference>
<evidence type="ECO:0000313" key="2">
    <source>
        <dbReference type="Proteomes" id="UP000552097"/>
    </source>
</evidence>
<reference evidence="1 2" key="1">
    <citation type="submission" date="2020-08" db="EMBL/GenBank/DDBJ databases">
        <title>Sequencing the genomes of 1000 actinobacteria strains.</title>
        <authorList>
            <person name="Klenk H.-P."/>
        </authorList>
    </citation>
    <scope>NUCLEOTIDE SEQUENCE [LARGE SCALE GENOMIC DNA]</scope>
    <source>
        <strain evidence="1 2">DSM 45486</strain>
    </source>
</reference>
<comment type="caution">
    <text evidence="1">The sequence shown here is derived from an EMBL/GenBank/DDBJ whole genome shotgun (WGS) entry which is preliminary data.</text>
</comment>
<organism evidence="1 2">
    <name type="scientific">Saccharothrix ecbatanensis</name>
    <dbReference type="NCBI Taxonomy" id="1105145"/>
    <lineage>
        <taxon>Bacteria</taxon>
        <taxon>Bacillati</taxon>
        <taxon>Actinomycetota</taxon>
        <taxon>Actinomycetes</taxon>
        <taxon>Pseudonocardiales</taxon>
        <taxon>Pseudonocardiaceae</taxon>
        <taxon>Saccharothrix</taxon>
    </lineage>
</organism>
<dbReference type="Pfam" id="PF12840">
    <property type="entry name" value="HTH_20"/>
    <property type="match status" value="1"/>
</dbReference>
<protein>
    <submittedName>
        <fullName evidence="1">Putative ArsR family transcriptional regulator</fullName>
    </submittedName>
</protein>
<dbReference type="RefSeq" id="WP_184918516.1">
    <property type="nucleotide sequence ID" value="NZ_JACHMO010000001.1"/>
</dbReference>
<dbReference type="Gene3D" id="1.10.10.10">
    <property type="entry name" value="Winged helix-like DNA-binding domain superfamily/Winged helix DNA-binding domain"/>
    <property type="match status" value="1"/>
</dbReference>
<dbReference type="InterPro" id="IPR036390">
    <property type="entry name" value="WH_DNA-bd_sf"/>
</dbReference>
<dbReference type="SUPFAM" id="SSF46785">
    <property type="entry name" value="Winged helix' DNA-binding domain"/>
    <property type="match status" value="1"/>
</dbReference>
<accession>A0A7W9LZU9</accession>
<gene>
    <name evidence="1" type="ORF">F4560_001815</name>
</gene>
<sequence length="235" mass="25225">MGEADQSMAHISAVAALDEPTRRRLYDFVVRHPAPASRDEVAEATGVPRTTVAFHLDRMVAEGLLEVVHERRTGRTGPGAGRPAKLYRRSAEQIAVSLPDRHYELAGLLLADAVAEAETSGEPPRTVLHRRARDVGKDLGETARAATPATEDGLLTVMRALEDFGFEPRADDPGTSIVLGNCPFHKLARQHTELVCGMNLCLLDGLLDGLATTGLTARLAPAAGHCCVRLDPATR</sequence>
<dbReference type="InterPro" id="IPR011991">
    <property type="entry name" value="ArsR-like_HTH"/>
</dbReference>
<dbReference type="Proteomes" id="UP000552097">
    <property type="component" value="Unassembled WGS sequence"/>
</dbReference>